<evidence type="ECO:0000259" key="13">
    <source>
        <dbReference type="PROSITE" id="PS50873"/>
    </source>
</evidence>
<comment type="cofactor">
    <cofactor evidence="2">
        <name>heme b</name>
        <dbReference type="ChEBI" id="CHEBI:60344"/>
    </cofactor>
</comment>
<reference evidence="14 15" key="1">
    <citation type="submission" date="2018-02" db="EMBL/GenBank/DDBJ databases">
        <title>Draft genome of wild Prunus yedoensis var. nudiflora.</title>
        <authorList>
            <person name="Baek S."/>
            <person name="Kim J.-H."/>
            <person name="Choi K."/>
            <person name="Kim G.-B."/>
            <person name="Cho A."/>
            <person name="Jang H."/>
            <person name="Shin C.-H."/>
            <person name="Yu H.-J."/>
            <person name="Mun J.-H."/>
        </authorList>
    </citation>
    <scope>NUCLEOTIDE SEQUENCE [LARGE SCALE GENOMIC DNA]</scope>
    <source>
        <strain evidence="15">cv. Jeju island</strain>
        <tissue evidence="14">Leaf</tissue>
    </source>
</reference>
<comment type="caution">
    <text evidence="14">The sequence shown here is derived from an EMBL/GenBank/DDBJ whole genome shotgun (WGS) entry which is preliminary data.</text>
</comment>
<evidence type="ECO:0000256" key="11">
    <source>
        <dbReference type="PIRSR" id="PIRSR600823-5"/>
    </source>
</evidence>
<accession>A0A315ABE1</accession>
<evidence type="ECO:0000313" key="15">
    <source>
        <dbReference type="Proteomes" id="UP000250321"/>
    </source>
</evidence>
<keyword evidence="11" id="KW-1015">Disulfide bond</keyword>
<keyword evidence="7" id="KW-0560">Oxidoreductase</keyword>
<keyword evidence="8" id="KW-0408">Iron</keyword>
<evidence type="ECO:0000256" key="3">
    <source>
        <dbReference type="ARBA" id="ARBA00012313"/>
    </source>
</evidence>
<evidence type="ECO:0000256" key="1">
    <source>
        <dbReference type="ARBA" id="ARBA00000189"/>
    </source>
</evidence>
<dbReference type="OrthoDB" id="2113341at2759"/>
<comment type="similarity">
    <text evidence="12">Belongs to the peroxidase family.</text>
</comment>
<dbReference type="AlphaFoldDB" id="A0A315ABE1"/>
<dbReference type="SUPFAM" id="SSF48113">
    <property type="entry name" value="Heme-dependent peroxidases"/>
    <property type="match status" value="1"/>
</dbReference>
<feature type="binding site" evidence="10">
    <location>
        <position position="143"/>
    </location>
    <ligand>
        <name>Ca(2+)</name>
        <dbReference type="ChEBI" id="CHEBI:29108"/>
        <label>2</label>
    </ligand>
</feature>
<dbReference type="Gene3D" id="1.10.520.10">
    <property type="match status" value="1"/>
</dbReference>
<dbReference type="InterPro" id="IPR000823">
    <property type="entry name" value="Peroxidase_pln"/>
</dbReference>
<comment type="catalytic activity">
    <reaction evidence="1">
        <text>2 a phenolic donor + H2O2 = 2 a phenolic radical donor + 2 H2O</text>
        <dbReference type="Rhea" id="RHEA:56136"/>
        <dbReference type="ChEBI" id="CHEBI:15377"/>
        <dbReference type="ChEBI" id="CHEBI:16240"/>
        <dbReference type="ChEBI" id="CHEBI:139520"/>
        <dbReference type="ChEBI" id="CHEBI:139521"/>
        <dbReference type="EC" id="1.11.1.7"/>
    </reaction>
</comment>
<dbReference type="InterPro" id="IPR010255">
    <property type="entry name" value="Haem_peroxidase_sf"/>
</dbReference>
<feature type="binding site" evidence="9">
    <location>
        <position position="110"/>
    </location>
    <ligand>
        <name>substrate</name>
    </ligand>
</feature>
<feature type="binding site" evidence="10">
    <location>
        <position position="22"/>
    </location>
    <ligand>
        <name>Ca(2+)</name>
        <dbReference type="ChEBI" id="CHEBI:29108"/>
        <label>1</label>
    </ligand>
</feature>
<dbReference type="GO" id="GO:0020037">
    <property type="term" value="F:heme binding"/>
    <property type="evidence" value="ECO:0007669"/>
    <property type="project" value="InterPro"/>
</dbReference>
<feature type="binding site" evidence="10">
    <location>
        <position position="151"/>
    </location>
    <ligand>
        <name>Ca(2+)</name>
        <dbReference type="ChEBI" id="CHEBI:29108"/>
        <label>2</label>
    </ligand>
</feature>
<comment type="cofactor">
    <cofactor evidence="10">
        <name>Ca(2+)</name>
        <dbReference type="ChEBI" id="CHEBI:29108"/>
    </cofactor>
    <text evidence="10">Binds 2 calcium ions per subunit.</text>
</comment>
<feature type="binding site" evidence="10">
    <location>
        <position position="35"/>
    </location>
    <ligand>
        <name>Ca(2+)</name>
        <dbReference type="ChEBI" id="CHEBI:29108"/>
        <label>1</label>
    </ligand>
</feature>
<proteinExistence type="inferred from homology"/>
<evidence type="ECO:0000313" key="14">
    <source>
        <dbReference type="EMBL" id="PQQ11536.1"/>
    </source>
</evidence>
<dbReference type="InterPro" id="IPR002016">
    <property type="entry name" value="Haem_peroxidase"/>
</dbReference>
<organism evidence="14 15">
    <name type="scientific">Prunus yedoensis var. nudiflora</name>
    <dbReference type="NCBI Taxonomy" id="2094558"/>
    <lineage>
        <taxon>Eukaryota</taxon>
        <taxon>Viridiplantae</taxon>
        <taxon>Streptophyta</taxon>
        <taxon>Embryophyta</taxon>
        <taxon>Tracheophyta</taxon>
        <taxon>Spermatophyta</taxon>
        <taxon>Magnoliopsida</taxon>
        <taxon>eudicotyledons</taxon>
        <taxon>Gunneridae</taxon>
        <taxon>Pentapetalae</taxon>
        <taxon>rosids</taxon>
        <taxon>fabids</taxon>
        <taxon>Rosales</taxon>
        <taxon>Rosaceae</taxon>
        <taxon>Amygdaloideae</taxon>
        <taxon>Amygdaleae</taxon>
        <taxon>Prunus</taxon>
    </lineage>
</organism>
<feature type="domain" description="Plant heme peroxidase family profile" evidence="13">
    <location>
        <begin position="18"/>
        <end position="225"/>
    </location>
</feature>
<evidence type="ECO:0000256" key="10">
    <source>
        <dbReference type="PIRSR" id="PIRSR600823-3"/>
    </source>
</evidence>
<evidence type="ECO:0000256" key="7">
    <source>
        <dbReference type="ARBA" id="ARBA00023002"/>
    </source>
</evidence>
<dbReference type="Pfam" id="PF00141">
    <property type="entry name" value="peroxidase"/>
    <property type="match status" value="2"/>
</dbReference>
<dbReference type="PROSITE" id="PS50873">
    <property type="entry name" value="PEROXIDASE_4"/>
    <property type="match status" value="1"/>
</dbReference>
<evidence type="ECO:0000256" key="2">
    <source>
        <dbReference type="ARBA" id="ARBA00001970"/>
    </source>
</evidence>
<keyword evidence="6 10" id="KW-0479">Metal-binding</keyword>
<protein>
    <recommendedName>
        <fullName evidence="3">peroxidase</fullName>
        <ecNumber evidence="3">1.11.1.7</ecNumber>
    </recommendedName>
</protein>
<dbReference type="PANTHER" id="PTHR31388">
    <property type="entry name" value="PEROXIDASE 72-RELATED"/>
    <property type="match status" value="1"/>
</dbReference>
<dbReference type="Gene3D" id="1.10.420.10">
    <property type="entry name" value="Peroxidase, domain 2"/>
    <property type="match status" value="1"/>
</dbReference>
<keyword evidence="5" id="KW-0349">Heme</keyword>
<dbReference type="PRINTS" id="PR00458">
    <property type="entry name" value="PEROXIDASE"/>
</dbReference>
<dbReference type="GO" id="GO:0046872">
    <property type="term" value="F:metal ion binding"/>
    <property type="evidence" value="ECO:0007669"/>
    <property type="project" value="UniProtKB-KW"/>
</dbReference>
<feature type="binding site" evidence="10">
    <location>
        <position position="18"/>
    </location>
    <ligand>
        <name>Ca(2+)</name>
        <dbReference type="ChEBI" id="CHEBI:29108"/>
        <label>1</label>
    </ligand>
</feature>
<keyword evidence="4 14" id="KW-0575">Peroxidase</keyword>
<keyword evidence="10" id="KW-0106">Calcium</keyword>
<feature type="binding site" evidence="10">
    <location>
        <position position="20"/>
    </location>
    <ligand>
        <name>Ca(2+)</name>
        <dbReference type="ChEBI" id="CHEBI:29108"/>
        <label>1</label>
    </ligand>
</feature>
<sequence>MSSSSSTSYSLPLATTFGCDASILLDKGGSIQLSEKDATPNTNSIRGFDVVDNIKTAVENSCPAVVSCADILALAAEASVSLSGSISWNVLLGRRDSLTANQAGANTSIPSPFEGLANITSKFSAVGLNTNDLVALSALTNLDPTTPDSFDNSYFSNLQNNQGLLQSDQELFSTTGAATVSIVNSFSSNQSAFFQSFAQSMINMGNISPLVGSNGEIRLDCKKPNGG</sequence>
<keyword evidence="15" id="KW-1185">Reference proteome</keyword>
<dbReference type="PRINTS" id="PR00461">
    <property type="entry name" value="PLPEROXIDASE"/>
</dbReference>
<dbReference type="GO" id="GO:0006979">
    <property type="term" value="P:response to oxidative stress"/>
    <property type="evidence" value="ECO:0007669"/>
    <property type="project" value="InterPro"/>
</dbReference>
<evidence type="ECO:0000256" key="5">
    <source>
        <dbReference type="ARBA" id="ARBA00022617"/>
    </source>
</evidence>
<dbReference type="PANTHER" id="PTHR31388:SF139">
    <property type="entry name" value="PEROXIDASE 53"/>
    <property type="match status" value="1"/>
</dbReference>
<evidence type="ECO:0000256" key="8">
    <source>
        <dbReference type="ARBA" id="ARBA00023004"/>
    </source>
</evidence>
<evidence type="ECO:0000256" key="12">
    <source>
        <dbReference type="RuleBase" id="RU004241"/>
    </source>
</evidence>
<dbReference type="GO" id="GO:0140825">
    <property type="term" value="F:lactoperoxidase activity"/>
    <property type="evidence" value="ECO:0007669"/>
    <property type="project" value="UniProtKB-EC"/>
</dbReference>
<evidence type="ECO:0000256" key="9">
    <source>
        <dbReference type="PIRSR" id="PIRSR600823-2"/>
    </source>
</evidence>
<evidence type="ECO:0000256" key="6">
    <source>
        <dbReference type="ARBA" id="ARBA00022723"/>
    </source>
</evidence>
<dbReference type="Proteomes" id="UP000250321">
    <property type="component" value="Unassembled WGS sequence"/>
</dbReference>
<dbReference type="STRING" id="2094558.A0A315ABE1"/>
<feature type="binding site" evidence="10">
    <location>
        <position position="146"/>
    </location>
    <ligand>
        <name>Ca(2+)</name>
        <dbReference type="ChEBI" id="CHEBI:29108"/>
        <label>2</label>
    </ligand>
</feature>
<name>A0A315ABE1_PRUYE</name>
<gene>
    <name evidence="14" type="ORF">Pyn_24976</name>
</gene>
<feature type="disulfide bond" evidence="11">
    <location>
        <begin position="68"/>
        <end position="221"/>
    </location>
</feature>
<evidence type="ECO:0000256" key="4">
    <source>
        <dbReference type="ARBA" id="ARBA00022559"/>
    </source>
</evidence>
<dbReference type="EMBL" id="PJQY01000393">
    <property type="protein sequence ID" value="PQQ11536.1"/>
    <property type="molecule type" value="Genomic_DNA"/>
</dbReference>
<dbReference type="EC" id="1.11.1.7" evidence="3"/>